<keyword evidence="3" id="KW-1185">Reference proteome</keyword>
<feature type="compositionally biased region" description="Basic and acidic residues" evidence="1">
    <location>
        <begin position="58"/>
        <end position="81"/>
    </location>
</feature>
<protein>
    <recommendedName>
        <fullName evidence="4">Secreted protein</fullName>
    </recommendedName>
</protein>
<feature type="region of interest" description="Disordered" evidence="1">
    <location>
        <begin position="53"/>
        <end position="81"/>
    </location>
</feature>
<reference evidence="3" key="1">
    <citation type="journal article" date="2019" name="Int. J. Syst. Evol. Microbiol.">
        <title>The Global Catalogue of Microorganisms (GCM) 10K type strain sequencing project: providing services to taxonomists for standard genome sequencing and annotation.</title>
        <authorList>
            <consortium name="The Broad Institute Genomics Platform"/>
            <consortium name="The Broad Institute Genome Sequencing Center for Infectious Disease"/>
            <person name="Wu L."/>
            <person name="Ma J."/>
        </authorList>
    </citation>
    <scope>NUCLEOTIDE SEQUENCE [LARGE SCALE GENOMIC DNA]</scope>
    <source>
        <strain evidence="3">JCM 18303</strain>
    </source>
</reference>
<evidence type="ECO:0000313" key="3">
    <source>
        <dbReference type="Proteomes" id="UP001428817"/>
    </source>
</evidence>
<evidence type="ECO:0000256" key="1">
    <source>
        <dbReference type="SAM" id="MobiDB-lite"/>
    </source>
</evidence>
<organism evidence="2 3">
    <name type="scientific">Pseudonocardia eucalypti</name>
    <dbReference type="NCBI Taxonomy" id="648755"/>
    <lineage>
        <taxon>Bacteria</taxon>
        <taxon>Bacillati</taxon>
        <taxon>Actinomycetota</taxon>
        <taxon>Actinomycetes</taxon>
        <taxon>Pseudonocardiales</taxon>
        <taxon>Pseudonocardiaceae</taxon>
        <taxon>Pseudonocardia</taxon>
    </lineage>
</organism>
<evidence type="ECO:0000313" key="2">
    <source>
        <dbReference type="EMBL" id="GAA5161543.1"/>
    </source>
</evidence>
<name>A0ABP9QGH6_9PSEU</name>
<gene>
    <name evidence="2" type="ORF">GCM10023321_45900</name>
</gene>
<dbReference type="Proteomes" id="UP001428817">
    <property type="component" value="Unassembled WGS sequence"/>
</dbReference>
<proteinExistence type="predicted"/>
<comment type="caution">
    <text evidence="2">The sequence shown here is derived from an EMBL/GenBank/DDBJ whole genome shotgun (WGS) entry which is preliminary data.</text>
</comment>
<dbReference type="EMBL" id="BAABJP010000024">
    <property type="protein sequence ID" value="GAA5161543.1"/>
    <property type="molecule type" value="Genomic_DNA"/>
</dbReference>
<sequence>MNVKRLVGWAVVIFVLFWIISAPGNASGSVNNLLSNLNDAGTSMTNFVGGVIATDGSRSYDRDRDDRDRSWGHDRDRSDRN</sequence>
<evidence type="ECO:0008006" key="4">
    <source>
        <dbReference type="Google" id="ProtNLM"/>
    </source>
</evidence>
<accession>A0ABP9QGH6</accession>